<evidence type="ECO:0000259" key="1">
    <source>
        <dbReference type="Pfam" id="PF03781"/>
    </source>
</evidence>
<dbReference type="PANTHER" id="PTHR23150">
    <property type="entry name" value="SULFATASE MODIFYING FACTOR 1, 2"/>
    <property type="match status" value="1"/>
</dbReference>
<evidence type="ECO:0000313" key="2">
    <source>
        <dbReference type="EMBL" id="AUX21180.1"/>
    </source>
</evidence>
<dbReference type="AlphaFoldDB" id="A0A4P2PWS6"/>
<name>A0A4P2PWS6_SORCE</name>
<dbReference type="Proteomes" id="UP000295781">
    <property type="component" value="Chromosome"/>
</dbReference>
<dbReference type="Pfam" id="PF03781">
    <property type="entry name" value="FGE-sulfatase"/>
    <property type="match status" value="1"/>
</dbReference>
<dbReference type="Gene3D" id="3.90.1580.10">
    <property type="entry name" value="paralog of FGE (formylglycine-generating enzyme)"/>
    <property type="match status" value="1"/>
</dbReference>
<dbReference type="InterPro" id="IPR016187">
    <property type="entry name" value="CTDL_fold"/>
</dbReference>
<dbReference type="PANTHER" id="PTHR23150:SF19">
    <property type="entry name" value="FORMYLGLYCINE-GENERATING ENZYME"/>
    <property type="match status" value="1"/>
</dbReference>
<dbReference type="SUPFAM" id="SSF56436">
    <property type="entry name" value="C-type lectin-like"/>
    <property type="match status" value="1"/>
</dbReference>
<sequence>MAIEKPNPWNLYDVHGNVWEWTWDEFPRLDQAISSGMSQESATQRTDNVRVARGGSFIDSSKWLRSASRIGYKTNYQNEHLGFRCAGPARWKG</sequence>
<feature type="domain" description="Sulfatase-modifying factor enzyme-like" evidence="1">
    <location>
        <begin position="5"/>
        <end position="86"/>
    </location>
</feature>
<dbReference type="RefSeq" id="WP_129346533.1">
    <property type="nucleotide sequence ID" value="NZ_CP012670.1"/>
</dbReference>
<protein>
    <recommendedName>
        <fullName evidence="1">Sulfatase-modifying factor enzyme-like domain-containing protein</fullName>
    </recommendedName>
</protein>
<organism evidence="2 3">
    <name type="scientific">Sorangium cellulosum</name>
    <name type="common">Polyangium cellulosum</name>
    <dbReference type="NCBI Taxonomy" id="56"/>
    <lineage>
        <taxon>Bacteria</taxon>
        <taxon>Pseudomonadati</taxon>
        <taxon>Myxococcota</taxon>
        <taxon>Polyangia</taxon>
        <taxon>Polyangiales</taxon>
        <taxon>Polyangiaceae</taxon>
        <taxon>Sorangium</taxon>
    </lineage>
</organism>
<gene>
    <name evidence="2" type="ORF">SOCEGT47_016590</name>
</gene>
<accession>A0A4P2PWS6</accession>
<evidence type="ECO:0000313" key="3">
    <source>
        <dbReference type="Proteomes" id="UP000295781"/>
    </source>
</evidence>
<dbReference type="GO" id="GO:0120147">
    <property type="term" value="F:formylglycine-generating oxidase activity"/>
    <property type="evidence" value="ECO:0007669"/>
    <property type="project" value="TreeGrafter"/>
</dbReference>
<dbReference type="InterPro" id="IPR042095">
    <property type="entry name" value="SUMF_sf"/>
</dbReference>
<dbReference type="EMBL" id="CP012670">
    <property type="protein sequence ID" value="AUX21180.1"/>
    <property type="molecule type" value="Genomic_DNA"/>
</dbReference>
<dbReference type="OrthoDB" id="9768004at2"/>
<proteinExistence type="predicted"/>
<dbReference type="InterPro" id="IPR005532">
    <property type="entry name" value="SUMF_dom"/>
</dbReference>
<reference evidence="2 3" key="1">
    <citation type="submission" date="2015-09" db="EMBL/GenBank/DDBJ databases">
        <title>Sorangium comparison.</title>
        <authorList>
            <person name="Zaburannyi N."/>
            <person name="Bunk B."/>
            <person name="Overmann J."/>
            <person name="Mueller R."/>
        </authorList>
    </citation>
    <scope>NUCLEOTIDE SEQUENCE [LARGE SCALE GENOMIC DNA]</scope>
    <source>
        <strain evidence="2 3">So ceGT47</strain>
    </source>
</reference>
<dbReference type="InterPro" id="IPR051043">
    <property type="entry name" value="Sulfatase_Mod_Factor_Kinase"/>
</dbReference>